<evidence type="ECO:0000256" key="3">
    <source>
        <dbReference type="ARBA" id="ARBA00022946"/>
    </source>
</evidence>
<dbReference type="AlphaFoldDB" id="A0A5J9U9M1"/>
<feature type="repeat" description="PPR" evidence="4">
    <location>
        <begin position="257"/>
        <end position="291"/>
    </location>
</feature>
<dbReference type="Gene3D" id="1.25.40.10">
    <property type="entry name" value="Tetratricopeptide repeat domain"/>
    <property type="match status" value="2"/>
</dbReference>
<dbReference type="Pfam" id="PF13041">
    <property type="entry name" value="PPR_2"/>
    <property type="match status" value="1"/>
</dbReference>
<dbReference type="InterPro" id="IPR011990">
    <property type="entry name" value="TPR-like_helical_dom_sf"/>
</dbReference>
<keyword evidence="3" id="KW-0809">Transit peptide</keyword>
<protein>
    <recommendedName>
        <fullName evidence="8">Pentacotripeptide-repeat region of PRORP domain-containing protein</fullName>
    </recommendedName>
</protein>
<feature type="repeat" description="PPR" evidence="4">
    <location>
        <begin position="292"/>
        <end position="326"/>
    </location>
</feature>
<evidence type="ECO:0000313" key="6">
    <source>
        <dbReference type="EMBL" id="TVU19880.1"/>
    </source>
</evidence>
<accession>A0A5J9U9M1</accession>
<proteinExistence type="inferred from homology"/>
<name>A0A5J9U9M1_9POAL</name>
<dbReference type="Gramene" id="TVU19880">
    <property type="protein sequence ID" value="TVU19880"/>
    <property type="gene ID" value="EJB05_36058"/>
</dbReference>
<feature type="chain" id="PRO_5023877624" description="Pentacotripeptide-repeat region of PRORP domain-containing protein" evidence="5">
    <location>
        <begin position="20"/>
        <end position="379"/>
    </location>
</feature>
<reference evidence="6 7" key="1">
    <citation type="journal article" date="2019" name="Sci. Rep.">
        <title>A high-quality genome of Eragrostis curvula grass provides insights into Poaceae evolution and supports new strategies to enhance forage quality.</title>
        <authorList>
            <person name="Carballo J."/>
            <person name="Santos B.A.C.M."/>
            <person name="Zappacosta D."/>
            <person name="Garbus I."/>
            <person name="Selva J.P."/>
            <person name="Gallo C.A."/>
            <person name="Diaz A."/>
            <person name="Albertini E."/>
            <person name="Caccamo M."/>
            <person name="Echenique V."/>
        </authorList>
    </citation>
    <scope>NUCLEOTIDE SEQUENCE [LARGE SCALE GENOMIC DNA]</scope>
    <source>
        <strain evidence="7">cv. Victoria</strain>
        <tissue evidence="6">Leaf</tissue>
    </source>
</reference>
<gene>
    <name evidence="6" type="ORF">EJB05_36058</name>
</gene>
<keyword evidence="5" id="KW-0732">Signal</keyword>
<keyword evidence="7" id="KW-1185">Reference proteome</keyword>
<comment type="similarity">
    <text evidence="1">Belongs to the PPR family. P subfamily.</text>
</comment>
<dbReference type="InterPro" id="IPR002885">
    <property type="entry name" value="PPR_rpt"/>
</dbReference>
<evidence type="ECO:0000256" key="4">
    <source>
        <dbReference type="PROSITE-ProRule" id="PRU00708"/>
    </source>
</evidence>
<dbReference type="Pfam" id="PF12854">
    <property type="entry name" value="PPR_1"/>
    <property type="match status" value="1"/>
</dbReference>
<keyword evidence="2" id="KW-0677">Repeat</keyword>
<feature type="non-terminal residue" evidence="6">
    <location>
        <position position="1"/>
    </location>
</feature>
<dbReference type="PANTHER" id="PTHR47936:SF3">
    <property type="entry name" value="PENTACOTRIPEPTIDE-REPEAT REGION OF PRORP DOMAIN-CONTAINING PROTEIN"/>
    <property type="match status" value="1"/>
</dbReference>
<comment type="caution">
    <text evidence="6">The sequence shown here is derived from an EMBL/GenBank/DDBJ whole genome shotgun (WGS) entry which is preliminary data.</text>
</comment>
<dbReference type="Proteomes" id="UP000324897">
    <property type="component" value="Chromosome 7"/>
</dbReference>
<evidence type="ECO:0000313" key="7">
    <source>
        <dbReference type="Proteomes" id="UP000324897"/>
    </source>
</evidence>
<evidence type="ECO:0008006" key="8">
    <source>
        <dbReference type="Google" id="ProtNLM"/>
    </source>
</evidence>
<dbReference type="OrthoDB" id="185373at2759"/>
<dbReference type="PANTHER" id="PTHR47936">
    <property type="entry name" value="PPR_LONG DOMAIN-CONTAINING PROTEIN"/>
    <property type="match status" value="1"/>
</dbReference>
<dbReference type="EMBL" id="RWGY01000029">
    <property type="protein sequence ID" value="TVU19880.1"/>
    <property type="molecule type" value="Genomic_DNA"/>
</dbReference>
<sequence length="379" mass="42770">MRRLPPAVALLLRRSLASAALLPAPIRLMRTLLLEERSATHGHSAMTVRYLQQYGVTDGEGDEAIKAFNQECSTTTASNASDDSACTAYVEKLCRSGNLLDAVRVLRHLGDEQRHVGLHTFNMLLQQTAEANIFALFTKVFRYLLLSKLAPDENSYINVAKALQKLDDCELILKFIGEILEITHDRDPTVMNRIIFATAKYGNIDKCLIIFQELKKDRSRLDVVTFNTILDALGKAGRVDQMLHELNVMEEHGHSPDVVTYNTIINCLRRLGQLHMCKRFATEMFSKGITPDLRTHTALIDSLGRAGHIADALEMFEKMKKSHQPSIYVYRALISNAKKAGQYELAQKLSEEMNSSASDLLGPEHFKQKFKGRRIRNNR</sequence>
<evidence type="ECO:0000256" key="5">
    <source>
        <dbReference type="SAM" id="SignalP"/>
    </source>
</evidence>
<evidence type="ECO:0000256" key="1">
    <source>
        <dbReference type="ARBA" id="ARBA00007626"/>
    </source>
</evidence>
<feature type="repeat" description="PPR" evidence="4">
    <location>
        <begin position="222"/>
        <end position="256"/>
    </location>
</feature>
<dbReference type="NCBIfam" id="TIGR00756">
    <property type="entry name" value="PPR"/>
    <property type="match status" value="3"/>
</dbReference>
<organism evidence="6 7">
    <name type="scientific">Eragrostis curvula</name>
    <name type="common">weeping love grass</name>
    <dbReference type="NCBI Taxonomy" id="38414"/>
    <lineage>
        <taxon>Eukaryota</taxon>
        <taxon>Viridiplantae</taxon>
        <taxon>Streptophyta</taxon>
        <taxon>Embryophyta</taxon>
        <taxon>Tracheophyta</taxon>
        <taxon>Spermatophyta</taxon>
        <taxon>Magnoliopsida</taxon>
        <taxon>Liliopsida</taxon>
        <taxon>Poales</taxon>
        <taxon>Poaceae</taxon>
        <taxon>PACMAD clade</taxon>
        <taxon>Chloridoideae</taxon>
        <taxon>Eragrostideae</taxon>
        <taxon>Eragrostidinae</taxon>
        <taxon>Eragrostis</taxon>
    </lineage>
</organism>
<dbReference type="PROSITE" id="PS51375">
    <property type="entry name" value="PPR"/>
    <property type="match status" value="3"/>
</dbReference>
<evidence type="ECO:0000256" key="2">
    <source>
        <dbReference type="ARBA" id="ARBA00022737"/>
    </source>
</evidence>
<feature type="signal peptide" evidence="5">
    <location>
        <begin position="1"/>
        <end position="19"/>
    </location>
</feature>